<dbReference type="PANTHER" id="PTHR33420:SF9">
    <property type="entry name" value="MINOR FIMBRIAL SUBUNIT"/>
    <property type="match status" value="1"/>
</dbReference>
<dbReference type="RefSeq" id="WP_077791485.1">
    <property type="nucleotide sequence ID" value="NZ_AP013063.1"/>
</dbReference>
<organism evidence="3">
    <name type="scientific">Serratia marcescens SM39</name>
    <dbReference type="NCBI Taxonomy" id="1334564"/>
    <lineage>
        <taxon>Bacteria</taxon>
        <taxon>Pseudomonadati</taxon>
        <taxon>Pseudomonadota</taxon>
        <taxon>Gammaproteobacteria</taxon>
        <taxon>Enterobacterales</taxon>
        <taxon>Yersiniaceae</taxon>
        <taxon>Serratia</taxon>
    </lineage>
</organism>
<feature type="domain" description="Fimbrial-type adhesion" evidence="2">
    <location>
        <begin position="31"/>
        <end position="176"/>
    </location>
</feature>
<dbReference type="InterPro" id="IPR000259">
    <property type="entry name" value="Adhesion_dom_fimbrial"/>
</dbReference>
<gene>
    <name evidence="3" type="ORF">SM39_3643</name>
</gene>
<proteinExistence type="predicted"/>
<dbReference type="PANTHER" id="PTHR33420">
    <property type="entry name" value="FIMBRIAL SUBUNIT ELFA-RELATED"/>
    <property type="match status" value="1"/>
</dbReference>
<dbReference type="EMBL" id="AP013063">
    <property type="protein sequence ID" value="BAO35591.1"/>
    <property type="molecule type" value="Genomic_DNA"/>
</dbReference>
<accession>A0AAT9E0Z8</accession>
<keyword evidence="1" id="KW-0732">Signal</keyword>
<protein>
    <submittedName>
        <fullName evidence="3">Fimbrial protein</fullName>
    </submittedName>
</protein>
<dbReference type="GO" id="GO:0009289">
    <property type="term" value="C:pilus"/>
    <property type="evidence" value="ECO:0007669"/>
    <property type="project" value="InterPro"/>
</dbReference>
<feature type="signal peptide" evidence="1">
    <location>
        <begin position="1"/>
        <end position="23"/>
    </location>
</feature>
<name>A0AAT9E0Z8_SERMA</name>
<dbReference type="SUPFAM" id="SSF49401">
    <property type="entry name" value="Bacterial adhesins"/>
    <property type="match status" value="1"/>
</dbReference>
<dbReference type="AlphaFoldDB" id="A0AAT9E0Z8"/>
<dbReference type="Gene3D" id="2.60.40.1090">
    <property type="entry name" value="Fimbrial-type adhesion domain"/>
    <property type="match status" value="1"/>
</dbReference>
<dbReference type="KEGG" id="smar:SM39_3643"/>
<feature type="chain" id="PRO_5043366880" evidence="1">
    <location>
        <begin position="24"/>
        <end position="177"/>
    </location>
</feature>
<sequence>MKSLLLRLTLALSASMSSYCSVATTDNMLLHGALVTEPCTLRMGDEDIQLELDPVIDKYLYMHSRTPAKPFSLTLQDCDVSVGKTVKLTFSGTESAALPGLLALDGGSQASGIALGIATAEGKPVVLNKPGQGYALVNGTNSLQLQVYIQAEGEAIAQKKISLGAFSAVTTFGLEYE</sequence>
<evidence type="ECO:0000313" key="3">
    <source>
        <dbReference type="EMBL" id="BAO35591.1"/>
    </source>
</evidence>
<reference evidence="3" key="1">
    <citation type="journal article" date="2014" name="Genome Biol. Evol.">
        <title>Genome evolution and plasticity of Serratia marcescens, an important multidrug-resistant nosocomial pathogen.</title>
        <authorList>
            <person name="Iguchi A."/>
            <person name="Nagaya Y."/>
            <person name="Pradel E."/>
            <person name="Ooka T."/>
            <person name="Ogura Y."/>
            <person name="Katsura K."/>
            <person name="Kurokawa K."/>
            <person name="Oshima K."/>
            <person name="Hattori M."/>
            <person name="Parkhill J."/>
            <person name="Sebaihia M."/>
            <person name="Coulthurst S.J."/>
            <person name="Gotoh N."/>
            <person name="Thomson N.R."/>
            <person name="Ewbank J.J."/>
            <person name="Hayashi T."/>
        </authorList>
    </citation>
    <scope>NUCLEOTIDE SEQUENCE</scope>
    <source>
        <strain evidence="3">SM39</strain>
    </source>
</reference>
<dbReference type="InterPro" id="IPR008966">
    <property type="entry name" value="Adhesion_dom_sf"/>
</dbReference>
<evidence type="ECO:0000259" key="2">
    <source>
        <dbReference type="Pfam" id="PF00419"/>
    </source>
</evidence>
<dbReference type="InterPro" id="IPR036937">
    <property type="entry name" value="Adhesion_dom_fimbrial_sf"/>
</dbReference>
<dbReference type="InterPro" id="IPR050263">
    <property type="entry name" value="Bact_Fimbrial_Adh_Pro"/>
</dbReference>
<dbReference type="GO" id="GO:0043709">
    <property type="term" value="P:cell adhesion involved in single-species biofilm formation"/>
    <property type="evidence" value="ECO:0007669"/>
    <property type="project" value="TreeGrafter"/>
</dbReference>
<evidence type="ECO:0000256" key="1">
    <source>
        <dbReference type="SAM" id="SignalP"/>
    </source>
</evidence>
<dbReference type="Pfam" id="PF00419">
    <property type="entry name" value="Fimbrial"/>
    <property type="match status" value="1"/>
</dbReference>